<protein>
    <submittedName>
        <fullName evidence="2">Uncharacterized protein</fullName>
    </submittedName>
</protein>
<keyword evidence="1" id="KW-1133">Transmembrane helix</keyword>
<evidence type="ECO:0000313" key="3">
    <source>
        <dbReference type="Proteomes" id="UP000015531"/>
    </source>
</evidence>
<feature type="transmembrane region" description="Helical" evidence="1">
    <location>
        <begin position="33"/>
        <end position="53"/>
    </location>
</feature>
<dbReference type="EMBL" id="ATDP01000097">
    <property type="protein sequence ID" value="EQB13340.1"/>
    <property type="molecule type" value="Genomic_DNA"/>
</dbReference>
<dbReference type="eggNOG" id="ENOG5031A2C">
    <property type="taxonomic scope" value="Bacteria"/>
</dbReference>
<sequence>MTHAAALTVLLPTVALLTFLGTRVAARRHRRPVLDLLCALAAFPVMGALIVAAEVGGAGARLLGLLAILLGSIALVAGFGLLERSSRSGEDAL</sequence>
<accession>T0INJ1</accession>
<reference evidence="2 3" key="1">
    <citation type="journal article" date="2013" name="Genome Announc.">
        <title>Draft Genome Sequence of Sphingobium lactosutens Strain DS20T, Isolated from a Hexachlorocyclohexane Dumpsite.</title>
        <authorList>
            <person name="Kumar R."/>
            <person name="Dwivedi V."/>
            <person name="Negi V."/>
            <person name="Khurana J.P."/>
            <person name="Lal R."/>
        </authorList>
    </citation>
    <scope>NUCLEOTIDE SEQUENCE [LARGE SCALE GENOMIC DNA]</scope>
    <source>
        <strain evidence="2 3">DS20</strain>
    </source>
</reference>
<comment type="caution">
    <text evidence="2">The sequence shown here is derived from an EMBL/GenBank/DDBJ whole genome shotgun (WGS) entry which is preliminary data.</text>
</comment>
<dbReference type="Proteomes" id="UP000015531">
    <property type="component" value="Unassembled WGS sequence"/>
</dbReference>
<feature type="transmembrane region" description="Helical" evidence="1">
    <location>
        <begin position="6"/>
        <end position="26"/>
    </location>
</feature>
<dbReference type="AlphaFoldDB" id="T0INJ1"/>
<keyword evidence="1" id="KW-0812">Transmembrane</keyword>
<gene>
    <name evidence="2" type="ORF">RLDS_16525</name>
</gene>
<proteinExistence type="predicted"/>
<organism evidence="2 3">
    <name type="scientific">Sphingobium lactosutens DS20</name>
    <dbReference type="NCBI Taxonomy" id="1331060"/>
    <lineage>
        <taxon>Bacteria</taxon>
        <taxon>Pseudomonadati</taxon>
        <taxon>Pseudomonadota</taxon>
        <taxon>Alphaproteobacteria</taxon>
        <taxon>Sphingomonadales</taxon>
        <taxon>Sphingomonadaceae</taxon>
        <taxon>Sphingobium</taxon>
    </lineage>
</organism>
<feature type="transmembrane region" description="Helical" evidence="1">
    <location>
        <begin position="59"/>
        <end position="82"/>
    </location>
</feature>
<keyword evidence="1" id="KW-0472">Membrane</keyword>
<evidence type="ECO:0000313" key="2">
    <source>
        <dbReference type="EMBL" id="EQB13340.1"/>
    </source>
</evidence>
<evidence type="ECO:0000256" key="1">
    <source>
        <dbReference type="SAM" id="Phobius"/>
    </source>
</evidence>
<dbReference type="PATRIC" id="fig|1331060.3.peg.3174"/>
<dbReference type="RefSeq" id="WP_021226916.1">
    <property type="nucleotide sequence ID" value="NZ_ATDP01000097.1"/>
</dbReference>
<keyword evidence="3" id="KW-1185">Reference proteome</keyword>
<name>T0INJ1_9SPHN</name>